<dbReference type="GO" id="GO:0000333">
    <property type="term" value="C:telomerase catalytic core complex"/>
    <property type="evidence" value="ECO:0007669"/>
    <property type="project" value="TreeGrafter"/>
</dbReference>
<evidence type="ECO:0000256" key="1">
    <source>
        <dbReference type="ARBA" id="ARBA00008001"/>
    </source>
</evidence>
<gene>
    <name evidence="15" type="primary">TERT</name>
    <name evidence="15" type="ORF">NGRA_1766</name>
</gene>
<dbReference type="Pfam" id="PF00078">
    <property type="entry name" value="RVT_1"/>
    <property type="match status" value="1"/>
</dbReference>
<evidence type="ECO:0000256" key="11">
    <source>
        <dbReference type="ARBA" id="ARBA00023242"/>
    </source>
</evidence>
<dbReference type="SUPFAM" id="SSF56672">
    <property type="entry name" value="DNA/RNA polymerases"/>
    <property type="match status" value="1"/>
</dbReference>
<dbReference type="EMBL" id="SBJO01000135">
    <property type="protein sequence ID" value="KAF9762771.1"/>
    <property type="molecule type" value="Genomic_DNA"/>
</dbReference>
<dbReference type="GO" id="GO:0000781">
    <property type="term" value="C:chromosome, telomeric region"/>
    <property type="evidence" value="ECO:0007669"/>
    <property type="project" value="UniProtKB-SubCell"/>
</dbReference>
<dbReference type="SMART" id="SM00975">
    <property type="entry name" value="Telomerase_RBD"/>
    <property type="match status" value="1"/>
</dbReference>
<dbReference type="OrthoDB" id="289721at2759"/>
<evidence type="ECO:0000256" key="8">
    <source>
        <dbReference type="ARBA" id="ARBA00022842"/>
    </source>
</evidence>
<sequence length="771" mass="90601">MPEILKKLGFIKIEDYLSLYDISIRMKDVFIKFNTILDNPDFNNRHSFEEVLQHAIKLAIQRNPHNAIAAGYQKGTRLICNTPNSTLNLIKTKEWDDVLKATGDELFIHILTHCCVVQIVNNNKILLAGNLKDCINRKSKQRVISRNRIFFKDKTVLKFVSSEFISKVVDEDTSLNEEKVFKKAIQRVEEKYKKTKIGLIFKSKFKHNENNTNSMISSEIEHRKVVDFLFCISKKIFKDVFSYFNFRILKQKLTLFVFRNRFETLSEEELIRHFKIKQFPWSKENHAHALTKRTIFQLFEDFFIPLVSSFFYSTESCYGKLKVFYYSRVCWYKFANLQINSFIENMCDTNNYEVVKDSKSHNLRCIPKKEGGRVVVNLSKKSYGVTPNRQMYPQYTILKGEMRNKLGNSALGYEDMYKKVYPFINSLDKAYILKLDLKKCFDNIPHKYLQRVIDQLYEKDYYCVKKFTTLGFECSTLKLGKFYKVLTSNLPSDTLYTETVFPSQFIYKDEVYMNSLSKEDVRRSIHKMVFENKIVYRNNIYTQTRGIPQGSVFSTMLCSIYLNQIDVKFFDRVVKKGRIVRFVDDYLIITPSYTEINILMNLINKLKPLGLEFSTEKIESNFKDGSVFDSEIIWCGMKIISKAVGGGTRTGIKMNLKEKLDKYGVSFPSLSPGSTISNRMKIFFKSRTPEILFCPENQMVYQNIFDFFLLYKIRLKTLFSRAPFVNRTFYSKILQYSVDQMVELCRRRKIKASKKLIVNISKTAFDSKANK</sequence>
<dbReference type="GO" id="GO:0070034">
    <property type="term" value="F:telomerase RNA binding"/>
    <property type="evidence" value="ECO:0007669"/>
    <property type="project" value="TreeGrafter"/>
</dbReference>
<accession>A0A9P6GYW2</accession>
<dbReference type="PANTHER" id="PTHR12066:SF0">
    <property type="entry name" value="TELOMERASE REVERSE TRANSCRIPTASE"/>
    <property type="match status" value="1"/>
</dbReference>
<dbReference type="Proteomes" id="UP000740883">
    <property type="component" value="Unassembled WGS sequence"/>
</dbReference>
<keyword evidence="10 13" id="KW-0695">RNA-directed DNA polymerase</keyword>
<dbReference type="InterPro" id="IPR021891">
    <property type="entry name" value="Telomerase_RBD"/>
</dbReference>
<proteinExistence type="inferred from homology"/>
<dbReference type="PROSITE" id="PS50878">
    <property type="entry name" value="RT_POL"/>
    <property type="match status" value="1"/>
</dbReference>
<evidence type="ECO:0000313" key="16">
    <source>
        <dbReference type="Proteomes" id="UP000740883"/>
    </source>
</evidence>
<evidence type="ECO:0000256" key="13">
    <source>
        <dbReference type="RuleBase" id="RU365061"/>
    </source>
</evidence>
<comment type="catalytic activity">
    <reaction evidence="12 13">
        <text>DNA(n) + a 2'-deoxyribonucleoside 5'-triphosphate = DNA(n+1) + diphosphate</text>
        <dbReference type="Rhea" id="RHEA:22508"/>
        <dbReference type="Rhea" id="RHEA-COMP:17339"/>
        <dbReference type="Rhea" id="RHEA-COMP:17340"/>
        <dbReference type="ChEBI" id="CHEBI:33019"/>
        <dbReference type="ChEBI" id="CHEBI:61560"/>
        <dbReference type="ChEBI" id="CHEBI:173112"/>
        <dbReference type="EC" id="2.7.7.49"/>
    </reaction>
</comment>
<name>A0A9P6GYW2_9MICR</name>
<dbReference type="PRINTS" id="PR01365">
    <property type="entry name" value="TELOMERASERT"/>
</dbReference>
<dbReference type="InterPro" id="IPR003545">
    <property type="entry name" value="Telomerase_RT"/>
</dbReference>
<feature type="domain" description="Reverse transcriptase" evidence="14">
    <location>
        <begin position="347"/>
        <end position="639"/>
    </location>
</feature>
<evidence type="ECO:0000256" key="2">
    <source>
        <dbReference type="ARBA" id="ARBA00012493"/>
    </source>
</evidence>
<keyword evidence="16" id="KW-1185">Reference proteome</keyword>
<evidence type="ECO:0000256" key="7">
    <source>
        <dbReference type="ARBA" id="ARBA00022723"/>
    </source>
</evidence>
<dbReference type="Pfam" id="PF12009">
    <property type="entry name" value="Telomerase_RBD"/>
    <property type="match status" value="1"/>
</dbReference>
<keyword evidence="8 13" id="KW-0460">Magnesium</keyword>
<dbReference type="CDD" id="cd01648">
    <property type="entry name" value="TERT"/>
    <property type="match status" value="1"/>
</dbReference>
<dbReference type="GO" id="GO:0003720">
    <property type="term" value="F:telomerase activity"/>
    <property type="evidence" value="ECO:0007669"/>
    <property type="project" value="InterPro"/>
</dbReference>
<evidence type="ECO:0000256" key="4">
    <source>
        <dbReference type="ARBA" id="ARBA00022454"/>
    </source>
</evidence>
<evidence type="ECO:0000256" key="3">
    <source>
        <dbReference type="ARBA" id="ARBA00016182"/>
    </source>
</evidence>
<comment type="similarity">
    <text evidence="1 13">Belongs to the reverse transcriptase family. Telomerase subfamily.</text>
</comment>
<comment type="caution">
    <text evidence="15">The sequence shown here is derived from an EMBL/GenBank/DDBJ whole genome shotgun (WGS) entry which is preliminary data.</text>
</comment>
<keyword evidence="11 13" id="KW-0539">Nucleus</keyword>
<dbReference type="AlphaFoldDB" id="A0A9P6GYW2"/>
<organism evidence="15 16">
    <name type="scientific">Nosema granulosis</name>
    <dbReference type="NCBI Taxonomy" id="83296"/>
    <lineage>
        <taxon>Eukaryota</taxon>
        <taxon>Fungi</taxon>
        <taxon>Fungi incertae sedis</taxon>
        <taxon>Microsporidia</taxon>
        <taxon>Nosematidae</taxon>
        <taxon>Nosema</taxon>
    </lineage>
</organism>
<evidence type="ECO:0000256" key="10">
    <source>
        <dbReference type="ARBA" id="ARBA00022918"/>
    </source>
</evidence>
<dbReference type="EC" id="2.7.7.49" evidence="2 13"/>
<dbReference type="GO" id="GO:0046872">
    <property type="term" value="F:metal ion binding"/>
    <property type="evidence" value="ECO:0007669"/>
    <property type="project" value="UniProtKB-KW"/>
</dbReference>
<evidence type="ECO:0000256" key="5">
    <source>
        <dbReference type="ARBA" id="ARBA00022679"/>
    </source>
</evidence>
<dbReference type="InterPro" id="IPR043502">
    <property type="entry name" value="DNA/RNA_pol_sf"/>
</dbReference>
<dbReference type="GO" id="GO:0042162">
    <property type="term" value="F:telomeric DNA binding"/>
    <property type="evidence" value="ECO:0007669"/>
    <property type="project" value="TreeGrafter"/>
</dbReference>
<dbReference type="GO" id="GO:0007004">
    <property type="term" value="P:telomere maintenance via telomerase"/>
    <property type="evidence" value="ECO:0007669"/>
    <property type="project" value="TreeGrafter"/>
</dbReference>
<comment type="subcellular location">
    <subcellularLocation>
        <location evidence="13">Nucleus</location>
    </subcellularLocation>
    <subcellularLocation>
        <location evidence="13">Chromosome</location>
        <location evidence="13">Telomere</location>
    </subcellularLocation>
</comment>
<reference evidence="15 16" key="1">
    <citation type="journal article" date="2020" name="Genome Biol. Evol.">
        <title>Comparative genomics of strictly vertically transmitted, feminizing microsporidia endosymbionts of amphipod crustaceans.</title>
        <authorList>
            <person name="Cormier A."/>
            <person name="Chebbi M.A."/>
            <person name="Giraud I."/>
            <person name="Wattier R."/>
            <person name="Teixeira M."/>
            <person name="Gilbert C."/>
            <person name="Rigaud T."/>
            <person name="Cordaux R."/>
        </authorList>
    </citation>
    <scope>NUCLEOTIDE SEQUENCE [LARGE SCALE GENOMIC DNA]</scope>
    <source>
        <strain evidence="15 16">Ou3-Ou53</strain>
    </source>
</reference>
<evidence type="ECO:0000256" key="6">
    <source>
        <dbReference type="ARBA" id="ARBA00022695"/>
    </source>
</evidence>
<dbReference type="Gene3D" id="1.10.132.70">
    <property type="match status" value="1"/>
</dbReference>
<comment type="function">
    <text evidence="13">Telomerase is a ribonucleoprotein enzyme essential for the replication of chromosome termini in most eukaryotes. It elongates telomeres. It is a reverse transcriptase that adds simple sequence repeats to chromosome ends by copying a template sequence within the RNA component of the enzyme.</text>
</comment>
<dbReference type="Gene3D" id="3.30.70.2630">
    <property type="match status" value="1"/>
</dbReference>
<keyword evidence="7 13" id="KW-0479">Metal-binding</keyword>
<evidence type="ECO:0000259" key="14">
    <source>
        <dbReference type="PROSITE" id="PS50878"/>
    </source>
</evidence>
<keyword evidence="9 13" id="KW-0779">Telomere</keyword>
<protein>
    <recommendedName>
        <fullName evidence="3 13">Telomerase reverse transcriptase</fullName>
        <ecNumber evidence="2 13">2.7.7.49</ecNumber>
    </recommendedName>
    <alternativeName>
        <fullName evidence="13">Telomerase catalytic subunit</fullName>
    </alternativeName>
</protein>
<keyword evidence="5 13" id="KW-0808">Transferase</keyword>
<evidence type="ECO:0000313" key="15">
    <source>
        <dbReference type="EMBL" id="KAF9762771.1"/>
    </source>
</evidence>
<evidence type="ECO:0000256" key="9">
    <source>
        <dbReference type="ARBA" id="ARBA00022895"/>
    </source>
</evidence>
<keyword evidence="6 13" id="KW-0548">Nucleotidyltransferase</keyword>
<evidence type="ECO:0000256" key="12">
    <source>
        <dbReference type="ARBA" id="ARBA00048173"/>
    </source>
</evidence>
<dbReference type="InterPro" id="IPR000477">
    <property type="entry name" value="RT_dom"/>
</dbReference>
<keyword evidence="4 13" id="KW-0158">Chromosome</keyword>
<dbReference type="PANTHER" id="PTHR12066">
    <property type="entry name" value="TELOMERASE REVERSE TRANSCRIPTASE"/>
    <property type="match status" value="1"/>
</dbReference>